<evidence type="ECO:0000313" key="7">
    <source>
        <dbReference type="EMBL" id="MBB5430042.1"/>
    </source>
</evidence>
<comment type="similarity">
    <text evidence="2 6">Belongs to the 4-toluene sulfonate uptake permease (TSUP) (TC 2.A.102) family.</text>
</comment>
<keyword evidence="3 6" id="KW-0812">Transmembrane</keyword>
<keyword evidence="8" id="KW-1185">Reference proteome</keyword>
<dbReference type="EMBL" id="JACHDB010000001">
    <property type="protein sequence ID" value="MBB5430042.1"/>
    <property type="molecule type" value="Genomic_DNA"/>
</dbReference>
<feature type="transmembrane region" description="Helical" evidence="6">
    <location>
        <begin position="48"/>
        <end position="69"/>
    </location>
</feature>
<feature type="transmembrane region" description="Helical" evidence="6">
    <location>
        <begin position="106"/>
        <end position="125"/>
    </location>
</feature>
<protein>
    <recommendedName>
        <fullName evidence="6">Probable membrane transporter protein</fullName>
    </recommendedName>
</protein>
<evidence type="ECO:0000256" key="6">
    <source>
        <dbReference type="RuleBase" id="RU363041"/>
    </source>
</evidence>
<dbReference type="InterPro" id="IPR002781">
    <property type="entry name" value="TM_pro_TauE-like"/>
</dbReference>
<dbReference type="PANTHER" id="PTHR43701:SF2">
    <property type="entry name" value="MEMBRANE TRANSPORTER PROTEIN YJNA-RELATED"/>
    <property type="match status" value="1"/>
</dbReference>
<dbReference type="GO" id="GO:0005886">
    <property type="term" value="C:plasma membrane"/>
    <property type="evidence" value="ECO:0007669"/>
    <property type="project" value="UniProtKB-SubCell"/>
</dbReference>
<dbReference type="RefSeq" id="WP_184387615.1">
    <property type="nucleotide sequence ID" value="NZ_BAAAJD010000157.1"/>
</dbReference>
<sequence length="278" mass="27623">MAASLLLLLAFGCLTGVTTVLFGFGGGFVIVPAVYGFVLAGPGPGGEAMHIAVATSTAVMIVNSATATAAQLRTGRLRREYVWPLIGFIAVGALLGSLAATWADDAVLHLLFVVYLAVTIADGLFRRGFIARGEGSRPRALGGVATTAGGVGIGAVASFLGVGGSVLTVPLLRRKGLPMADATAMANPLSLPVAVVATAVYGSAAAGASGLAATGRLGYVDLVAAAALLCASLPTIAVVKRLVGRIPDRAHAIAYIALLAAVLGYMALSGLGLGPFPG</sequence>
<name>A0A7W8QGF6_9ACTN</name>
<evidence type="ECO:0000256" key="1">
    <source>
        <dbReference type="ARBA" id="ARBA00004141"/>
    </source>
</evidence>
<feature type="transmembrane region" description="Helical" evidence="6">
    <location>
        <begin position="146"/>
        <end position="169"/>
    </location>
</feature>
<keyword evidence="5 6" id="KW-0472">Membrane</keyword>
<evidence type="ECO:0000256" key="3">
    <source>
        <dbReference type="ARBA" id="ARBA00022692"/>
    </source>
</evidence>
<comment type="subcellular location">
    <subcellularLocation>
        <location evidence="6">Cell membrane</location>
        <topology evidence="6">Multi-pass membrane protein</topology>
    </subcellularLocation>
    <subcellularLocation>
        <location evidence="1">Membrane</location>
        <topology evidence="1">Multi-pass membrane protein</topology>
    </subcellularLocation>
</comment>
<dbReference type="Pfam" id="PF01925">
    <property type="entry name" value="TauE"/>
    <property type="match status" value="1"/>
</dbReference>
<accession>A0A7W8QGF6</accession>
<evidence type="ECO:0000256" key="2">
    <source>
        <dbReference type="ARBA" id="ARBA00009142"/>
    </source>
</evidence>
<dbReference type="InterPro" id="IPR051598">
    <property type="entry name" value="TSUP/Inactive_protease-like"/>
</dbReference>
<dbReference type="AlphaFoldDB" id="A0A7W8QGF6"/>
<gene>
    <name evidence="7" type="ORF">HDA36_000126</name>
</gene>
<feature type="transmembrane region" description="Helical" evidence="6">
    <location>
        <begin position="252"/>
        <end position="273"/>
    </location>
</feature>
<dbReference type="PANTHER" id="PTHR43701">
    <property type="entry name" value="MEMBRANE TRANSPORTER PROTEIN MJ0441-RELATED"/>
    <property type="match status" value="1"/>
</dbReference>
<proteinExistence type="inferred from homology"/>
<evidence type="ECO:0000256" key="5">
    <source>
        <dbReference type="ARBA" id="ARBA00023136"/>
    </source>
</evidence>
<organism evidence="7 8">
    <name type="scientific">Nocardiopsis composta</name>
    <dbReference type="NCBI Taxonomy" id="157465"/>
    <lineage>
        <taxon>Bacteria</taxon>
        <taxon>Bacillati</taxon>
        <taxon>Actinomycetota</taxon>
        <taxon>Actinomycetes</taxon>
        <taxon>Streptosporangiales</taxon>
        <taxon>Nocardiopsidaceae</taxon>
        <taxon>Nocardiopsis</taxon>
    </lineage>
</organism>
<evidence type="ECO:0000313" key="8">
    <source>
        <dbReference type="Proteomes" id="UP000572635"/>
    </source>
</evidence>
<reference evidence="7 8" key="1">
    <citation type="submission" date="2020-08" db="EMBL/GenBank/DDBJ databases">
        <title>Sequencing the genomes of 1000 actinobacteria strains.</title>
        <authorList>
            <person name="Klenk H.-P."/>
        </authorList>
    </citation>
    <scope>NUCLEOTIDE SEQUENCE [LARGE SCALE GENOMIC DNA]</scope>
    <source>
        <strain evidence="7 8">DSM 44551</strain>
    </source>
</reference>
<comment type="caution">
    <text evidence="7">The sequence shown here is derived from an EMBL/GenBank/DDBJ whole genome shotgun (WGS) entry which is preliminary data.</text>
</comment>
<dbReference type="Proteomes" id="UP000572635">
    <property type="component" value="Unassembled WGS sequence"/>
</dbReference>
<feature type="transmembrane region" description="Helical" evidence="6">
    <location>
        <begin position="81"/>
        <end position="100"/>
    </location>
</feature>
<feature type="transmembrane region" description="Helical" evidence="6">
    <location>
        <begin position="219"/>
        <end position="240"/>
    </location>
</feature>
<evidence type="ECO:0000256" key="4">
    <source>
        <dbReference type="ARBA" id="ARBA00022989"/>
    </source>
</evidence>
<keyword evidence="4 6" id="KW-1133">Transmembrane helix</keyword>
<keyword evidence="6" id="KW-1003">Cell membrane</keyword>